<keyword evidence="4" id="KW-1185">Reference proteome</keyword>
<organism evidence="3 4">
    <name type="scientific">Lentinus tigrinus ALCF2SS1-6</name>
    <dbReference type="NCBI Taxonomy" id="1328759"/>
    <lineage>
        <taxon>Eukaryota</taxon>
        <taxon>Fungi</taxon>
        <taxon>Dikarya</taxon>
        <taxon>Basidiomycota</taxon>
        <taxon>Agaricomycotina</taxon>
        <taxon>Agaricomycetes</taxon>
        <taxon>Polyporales</taxon>
        <taxon>Polyporaceae</taxon>
        <taxon>Lentinus</taxon>
    </lineage>
</organism>
<accession>A0A5C2RUQ0</accession>
<proteinExistence type="predicted"/>
<dbReference type="EMBL" id="ML122300">
    <property type="protein sequence ID" value="RPD54961.1"/>
    <property type="molecule type" value="Genomic_DNA"/>
</dbReference>
<dbReference type="OrthoDB" id="3006363at2759"/>
<evidence type="ECO:0000313" key="4">
    <source>
        <dbReference type="Proteomes" id="UP000313359"/>
    </source>
</evidence>
<feature type="region of interest" description="Disordered" evidence="1">
    <location>
        <begin position="1"/>
        <end position="43"/>
    </location>
</feature>
<keyword evidence="2" id="KW-0812">Transmembrane</keyword>
<keyword evidence="2" id="KW-1133">Transmembrane helix</keyword>
<gene>
    <name evidence="3" type="ORF">L227DRAFT_567002</name>
</gene>
<evidence type="ECO:0000313" key="3">
    <source>
        <dbReference type="EMBL" id="RPD54961.1"/>
    </source>
</evidence>
<keyword evidence="2" id="KW-0472">Membrane</keyword>
<evidence type="ECO:0000256" key="2">
    <source>
        <dbReference type="SAM" id="Phobius"/>
    </source>
</evidence>
<name>A0A5C2RUQ0_9APHY</name>
<dbReference type="Proteomes" id="UP000313359">
    <property type="component" value="Unassembled WGS sequence"/>
</dbReference>
<sequence>MPHGIPGRVPSVVRTSETCGGGTQRKYERTSSQRGGSSLKGLSNAPHLPGCRVVNDGAPFVKFSGPGDCNQSNPPPAASYIIDNSDFSHSTLPLATECQRNQNFFQLYNLDAPYIVDYIWLCGTTDVVTSSGSPQGSEPGSGRTAGSVIIGVTVGGVSLLLGLAILPYFVRMKTRKQVREFQTEQTGPCCASTENPASQLSSNPSLHVVGGDGNVPPSTQQPASPSNESTHAEMLPPGAENPEDTELPPPYHSLV</sequence>
<protein>
    <submittedName>
        <fullName evidence="3">Uncharacterized protein</fullName>
    </submittedName>
</protein>
<feature type="region of interest" description="Disordered" evidence="1">
    <location>
        <begin position="183"/>
        <end position="255"/>
    </location>
</feature>
<evidence type="ECO:0000256" key="1">
    <source>
        <dbReference type="SAM" id="MobiDB-lite"/>
    </source>
</evidence>
<feature type="compositionally biased region" description="Polar residues" evidence="1">
    <location>
        <begin position="192"/>
        <end position="205"/>
    </location>
</feature>
<feature type="compositionally biased region" description="Polar residues" evidence="1">
    <location>
        <begin position="216"/>
        <end position="229"/>
    </location>
</feature>
<reference evidence="3" key="1">
    <citation type="journal article" date="2018" name="Genome Biol. Evol.">
        <title>Genomics and development of Lentinus tigrinus, a white-rot wood-decaying mushroom with dimorphic fruiting bodies.</title>
        <authorList>
            <person name="Wu B."/>
            <person name="Xu Z."/>
            <person name="Knudson A."/>
            <person name="Carlson A."/>
            <person name="Chen N."/>
            <person name="Kovaka S."/>
            <person name="LaButti K."/>
            <person name="Lipzen A."/>
            <person name="Pennachio C."/>
            <person name="Riley R."/>
            <person name="Schakwitz W."/>
            <person name="Umezawa K."/>
            <person name="Ohm R.A."/>
            <person name="Grigoriev I.V."/>
            <person name="Nagy L.G."/>
            <person name="Gibbons J."/>
            <person name="Hibbett D."/>
        </authorList>
    </citation>
    <scope>NUCLEOTIDE SEQUENCE [LARGE SCALE GENOMIC DNA]</scope>
    <source>
        <strain evidence="3">ALCF2SS1-6</strain>
    </source>
</reference>
<feature type="transmembrane region" description="Helical" evidence="2">
    <location>
        <begin position="148"/>
        <end position="170"/>
    </location>
</feature>
<dbReference type="AlphaFoldDB" id="A0A5C2RUQ0"/>